<keyword evidence="3" id="KW-1185">Reference proteome</keyword>
<evidence type="ECO:0000256" key="1">
    <source>
        <dbReference type="SAM" id="Coils"/>
    </source>
</evidence>
<dbReference type="EMBL" id="VJMJ01000205">
    <property type="protein sequence ID" value="KAF0726860.1"/>
    <property type="molecule type" value="Genomic_DNA"/>
</dbReference>
<proteinExistence type="predicted"/>
<keyword evidence="1" id="KW-0175">Coiled coil</keyword>
<comment type="caution">
    <text evidence="2">The sequence shown here is derived from an EMBL/GenBank/DDBJ whole genome shotgun (WGS) entry which is preliminary data.</text>
</comment>
<organism evidence="2 3">
    <name type="scientific">Aphanomyces euteiches</name>
    <dbReference type="NCBI Taxonomy" id="100861"/>
    <lineage>
        <taxon>Eukaryota</taxon>
        <taxon>Sar</taxon>
        <taxon>Stramenopiles</taxon>
        <taxon>Oomycota</taxon>
        <taxon>Saprolegniomycetes</taxon>
        <taxon>Saprolegniales</taxon>
        <taxon>Verrucalvaceae</taxon>
        <taxon>Aphanomyces</taxon>
    </lineage>
</organism>
<reference evidence="2 3" key="1">
    <citation type="submission" date="2019-07" db="EMBL/GenBank/DDBJ databases">
        <title>Genomics analysis of Aphanomyces spp. identifies a new class of oomycete effector associated with host adaptation.</title>
        <authorList>
            <person name="Gaulin E."/>
        </authorList>
    </citation>
    <scope>NUCLEOTIDE SEQUENCE [LARGE SCALE GENOMIC DNA]</scope>
    <source>
        <strain evidence="2 3">ATCC 201684</strain>
    </source>
</reference>
<sequence>MSGPWRGKGKGKAKASMCGRKTTKIVSKTKLLTRRDSIDSMEDELEEMNEELIQVMQDEVELLEKELERLKKGATPRSVAVATARAKIVAFEKTNQELKTMAEKREQLKAWLAAWVNTYIVQQSGPNYMEVTLLQDDYGRRRGCVGLTNRTHIMSQEAYPYKPFGNCVEDKIDVKVHLGEDEHGVCIKAFESNLLFTVEGNYATVAKMWRFDYTESTPVFTVKMTEKIDDEILYIIQEHELEANIGIALDERFPFVEGETRSSGFQWTIFEHITDHLTLVRWSSLAFCPVNAHGPLSLLDTASSFRVAMSLNDSDEMIVERIRSVAAVSFEKLVWNFRQRFNISSQPPALVFSHQLFENAV</sequence>
<dbReference type="AlphaFoldDB" id="A0A6G0WI32"/>
<protein>
    <submittedName>
        <fullName evidence="2">Uncharacterized protein</fullName>
    </submittedName>
</protein>
<evidence type="ECO:0000313" key="3">
    <source>
        <dbReference type="Proteomes" id="UP000481153"/>
    </source>
</evidence>
<name>A0A6G0WI32_9STRA</name>
<accession>A0A6G0WI32</accession>
<feature type="coiled-coil region" evidence="1">
    <location>
        <begin position="31"/>
        <end position="73"/>
    </location>
</feature>
<dbReference type="Proteomes" id="UP000481153">
    <property type="component" value="Unassembled WGS sequence"/>
</dbReference>
<dbReference type="VEuPathDB" id="FungiDB:AeMF1_019178"/>
<evidence type="ECO:0000313" key="2">
    <source>
        <dbReference type="EMBL" id="KAF0726860.1"/>
    </source>
</evidence>
<gene>
    <name evidence="2" type="ORF">Ae201684_015002</name>
</gene>